<dbReference type="OrthoDB" id="3223806at2759"/>
<dbReference type="Proteomes" id="UP000054248">
    <property type="component" value="Unassembled WGS sequence"/>
</dbReference>
<proteinExistence type="predicted"/>
<dbReference type="HOGENOM" id="CLU_074894_1_0_1"/>
<gene>
    <name evidence="1" type="ORF">M407DRAFT_22936</name>
</gene>
<organism evidence="1 2">
    <name type="scientific">Tulasnella calospora MUT 4182</name>
    <dbReference type="NCBI Taxonomy" id="1051891"/>
    <lineage>
        <taxon>Eukaryota</taxon>
        <taxon>Fungi</taxon>
        <taxon>Dikarya</taxon>
        <taxon>Basidiomycota</taxon>
        <taxon>Agaricomycotina</taxon>
        <taxon>Agaricomycetes</taxon>
        <taxon>Cantharellales</taxon>
        <taxon>Tulasnellaceae</taxon>
        <taxon>Tulasnella</taxon>
    </lineage>
</organism>
<reference evidence="2" key="2">
    <citation type="submission" date="2015-01" db="EMBL/GenBank/DDBJ databases">
        <title>Evolutionary Origins and Diversification of the Mycorrhizal Mutualists.</title>
        <authorList>
            <consortium name="DOE Joint Genome Institute"/>
            <consortium name="Mycorrhizal Genomics Consortium"/>
            <person name="Kohler A."/>
            <person name="Kuo A."/>
            <person name="Nagy L.G."/>
            <person name="Floudas D."/>
            <person name="Copeland A."/>
            <person name="Barry K.W."/>
            <person name="Cichocki N."/>
            <person name="Veneault-Fourrey C."/>
            <person name="LaButti K."/>
            <person name="Lindquist E.A."/>
            <person name="Lipzen A."/>
            <person name="Lundell T."/>
            <person name="Morin E."/>
            <person name="Murat C."/>
            <person name="Riley R."/>
            <person name="Ohm R."/>
            <person name="Sun H."/>
            <person name="Tunlid A."/>
            <person name="Henrissat B."/>
            <person name="Grigoriev I.V."/>
            <person name="Hibbett D.S."/>
            <person name="Martin F."/>
        </authorList>
    </citation>
    <scope>NUCLEOTIDE SEQUENCE [LARGE SCALE GENOMIC DNA]</scope>
    <source>
        <strain evidence="2">MUT 4182</strain>
    </source>
</reference>
<sequence length="236" mass="26562">MHGGESRRFLFLTDFDFEYTDCSGVSNIAPTITATKRNIQTVLQGAMEQLKRGDKCLIYYGGHVNVERPSDFPVEPRAYIVTTNEERIYDQELRRWLMESQSPQSTIIAVFDAANSGGFLGLPYTYEKQKKADAESLMLPTELMTSQVIEISSTRKNQPSFSGYFGTDARVPHGCLTWFLLQYLKAHSQVDLSDLVSYLYAKCESTGPGLRSHEQGQTQLPLLSSSRKLSGKFALF</sequence>
<dbReference type="Gene3D" id="3.40.50.1460">
    <property type="match status" value="1"/>
</dbReference>
<name>A0A0C3QM73_9AGAM</name>
<dbReference type="AlphaFoldDB" id="A0A0C3QM73"/>
<reference evidence="1 2" key="1">
    <citation type="submission" date="2014-04" db="EMBL/GenBank/DDBJ databases">
        <authorList>
            <consortium name="DOE Joint Genome Institute"/>
            <person name="Kuo A."/>
            <person name="Girlanda M."/>
            <person name="Perotto S."/>
            <person name="Kohler A."/>
            <person name="Nagy L.G."/>
            <person name="Floudas D."/>
            <person name="Copeland A."/>
            <person name="Barry K.W."/>
            <person name="Cichocki N."/>
            <person name="Veneault-Fourrey C."/>
            <person name="LaButti K."/>
            <person name="Lindquist E.A."/>
            <person name="Lipzen A."/>
            <person name="Lundell T."/>
            <person name="Morin E."/>
            <person name="Murat C."/>
            <person name="Sun H."/>
            <person name="Tunlid A."/>
            <person name="Henrissat B."/>
            <person name="Grigoriev I.V."/>
            <person name="Hibbett D.S."/>
            <person name="Martin F."/>
            <person name="Nordberg H.P."/>
            <person name="Cantor M.N."/>
            <person name="Hua S.X."/>
        </authorList>
    </citation>
    <scope>NUCLEOTIDE SEQUENCE [LARGE SCALE GENOMIC DNA]</scope>
    <source>
        <strain evidence="1 2">MUT 4182</strain>
    </source>
</reference>
<dbReference type="EMBL" id="KN823002">
    <property type="protein sequence ID" value="KIO27884.1"/>
    <property type="molecule type" value="Genomic_DNA"/>
</dbReference>
<accession>A0A0C3QM73</accession>
<evidence type="ECO:0000313" key="1">
    <source>
        <dbReference type="EMBL" id="KIO27884.1"/>
    </source>
</evidence>
<keyword evidence="2" id="KW-1185">Reference proteome</keyword>
<protein>
    <submittedName>
        <fullName evidence="1">Uncharacterized protein</fullName>
    </submittedName>
</protein>
<evidence type="ECO:0000313" key="2">
    <source>
        <dbReference type="Proteomes" id="UP000054248"/>
    </source>
</evidence>